<organism evidence="1 2">
    <name type="scientific">Entomophthora muscae</name>
    <dbReference type="NCBI Taxonomy" id="34485"/>
    <lineage>
        <taxon>Eukaryota</taxon>
        <taxon>Fungi</taxon>
        <taxon>Fungi incertae sedis</taxon>
        <taxon>Zoopagomycota</taxon>
        <taxon>Entomophthoromycotina</taxon>
        <taxon>Entomophthoromycetes</taxon>
        <taxon>Entomophthorales</taxon>
        <taxon>Entomophthoraceae</taxon>
        <taxon>Entomophthora</taxon>
    </lineage>
</organism>
<reference evidence="1" key="1">
    <citation type="submission" date="2022-04" db="EMBL/GenBank/DDBJ databases">
        <title>Genome of the entomopathogenic fungus Entomophthora muscae.</title>
        <authorList>
            <person name="Elya C."/>
            <person name="Lovett B.R."/>
            <person name="Lee E."/>
            <person name="Macias A.M."/>
            <person name="Hajek A.E."/>
            <person name="De Bivort B.L."/>
            <person name="Kasson M.T."/>
            <person name="De Fine Licht H.H."/>
            <person name="Stajich J.E."/>
        </authorList>
    </citation>
    <scope>NUCLEOTIDE SEQUENCE</scope>
    <source>
        <strain evidence="1">Berkeley</strain>
    </source>
</reference>
<protein>
    <submittedName>
        <fullName evidence="1">Uncharacterized protein</fullName>
    </submittedName>
</protein>
<dbReference type="Proteomes" id="UP001165960">
    <property type="component" value="Unassembled WGS sequence"/>
</dbReference>
<gene>
    <name evidence="1" type="ORF">DSO57_1019626</name>
</gene>
<sequence>MATTSDQLKLYHTALKNIGSQADQIKDKISGGLEKVKNGKLQTDLGISLLDVKYRRVRFFFDSQNCLDLLLDYMTNLSFYSLLKAQGKSVEGHPVILKLIELRTHIEKLKPVEAKLKYQIDKLVRASNIGATKESTALLGII</sequence>
<comment type="caution">
    <text evidence="1">The sequence shown here is derived from an EMBL/GenBank/DDBJ whole genome shotgun (WGS) entry which is preliminary data.</text>
</comment>
<dbReference type="EMBL" id="QTSX02004349">
    <property type="protein sequence ID" value="KAJ9065447.1"/>
    <property type="molecule type" value="Genomic_DNA"/>
</dbReference>
<evidence type="ECO:0000313" key="2">
    <source>
        <dbReference type="Proteomes" id="UP001165960"/>
    </source>
</evidence>
<keyword evidence="2" id="KW-1185">Reference proteome</keyword>
<proteinExistence type="predicted"/>
<evidence type="ECO:0000313" key="1">
    <source>
        <dbReference type="EMBL" id="KAJ9065447.1"/>
    </source>
</evidence>
<accession>A0ACC2STL3</accession>
<name>A0ACC2STL3_9FUNG</name>